<feature type="signal peptide" evidence="1">
    <location>
        <begin position="1"/>
        <end position="19"/>
    </location>
</feature>
<keyword evidence="1" id="KW-0732">Signal</keyword>
<dbReference type="PhylomeDB" id="B4M5G9"/>
<dbReference type="Proteomes" id="UP000008792">
    <property type="component" value="Unassembled WGS sequence"/>
</dbReference>
<organism evidence="2 3">
    <name type="scientific">Drosophila virilis</name>
    <name type="common">Fruit fly</name>
    <dbReference type="NCBI Taxonomy" id="7244"/>
    <lineage>
        <taxon>Eukaryota</taxon>
        <taxon>Metazoa</taxon>
        <taxon>Ecdysozoa</taxon>
        <taxon>Arthropoda</taxon>
        <taxon>Hexapoda</taxon>
        <taxon>Insecta</taxon>
        <taxon>Pterygota</taxon>
        <taxon>Neoptera</taxon>
        <taxon>Endopterygota</taxon>
        <taxon>Diptera</taxon>
        <taxon>Brachycera</taxon>
        <taxon>Muscomorpha</taxon>
        <taxon>Ephydroidea</taxon>
        <taxon>Drosophilidae</taxon>
        <taxon>Drosophila</taxon>
    </lineage>
</organism>
<keyword evidence="3" id="KW-1185">Reference proteome</keyword>
<evidence type="ECO:0000313" key="2">
    <source>
        <dbReference type="EMBL" id="EDW59880.1"/>
    </source>
</evidence>
<dbReference type="InterPro" id="IPR031985">
    <property type="entry name" value="DUF4787"/>
</dbReference>
<dbReference type="OrthoDB" id="1915375at2759"/>
<dbReference type="PANTHER" id="PTHR35455:SF1">
    <property type="entry name" value="AGAP005842-PA"/>
    <property type="match status" value="1"/>
</dbReference>
<dbReference type="PANTHER" id="PTHR35455">
    <property type="entry name" value="UNNAMED PRODUCT"/>
    <property type="match status" value="1"/>
</dbReference>
<feature type="chain" id="PRO_5002817284" evidence="1">
    <location>
        <begin position="20"/>
        <end position="118"/>
    </location>
</feature>
<evidence type="ECO:0000313" key="3">
    <source>
        <dbReference type="Proteomes" id="UP000008792"/>
    </source>
</evidence>
<reference evidence="2 3" key="1">
    <citation type="journal article" date="2007" name="Nature">
        <title>Evolution of genes and genomes on the Drosophila phylogeny.</title>
        <authorList>
            <consortium name="Drosophila 12 Genomes Consortium"/>
            <person name="Clark A.G."/>
            <person name="Eisen M.B."/>
            <person name="Smith D.R."/>
            <person name="Bergman C.M."/>
            <person name="Oliver B."/>
            <person name="Markow T.A."/>
            <person name="Kaufman T.C."/>
            <person name="Kellis M."/>
            <person name="Gelbart W."/>
            <person name="Iyer V.N."/>
            <person name="Pollard D.A."/>
            <person name="Sackton T.B."/>
            <person name="Larracuente A.M."/>
            <person name="Singh N.D."/>
            <person name="Abad J.P."/>
            <person name="Abt D.N."/>
            <person name="Adryan B."/>
            <person name="Aguade M."/>
            <person name="Akashi H."/>
            <person name="Anderson W.W."/>
            <person name="Aquadro C.F."/>
            <person name="Ardell D.H."/>
            <person name="Arguello R."/>
            <person name="Artieri C.G."/>
            <person name="Barbash D.A."/>
            <person name="Barker D."/>
            <person name="Barsanti P."/>
            <person name="Batterham P."/>
            <person name="Batzoglou S."/>
            <person name="Begun D."/>
            <person name="Bhutkar A."/>
            <person name="Blanco E."/>
            <person name="Bosak S.A."/>
            <person name="Bradley R.K."/>
            <person name="Brand A.D."/>
            <person name="Brent M.R."/>
            <person name="Brooks A.N."/>
            <person name="Brown R.H."/>
            <person name="Butlin R.K."/>
            <person name="Caggese C."/>
            <person name="Calvi B.R."/>
            <person name="Bernardo de Carvalho A."/>
            <person name="Caspi A."/>
            <person name="Castrezana S."/>
            <person name="Celniker S.E."/>
            <person name="Chang J.L."/>
            <person name="Chapple C."/>
            <person name="Chatterji S."/>
            <person name="Chinwalla A."/>
            <person name="Civetta A."/>
            <person name="Clifton S.W."/>
            <person name="Comeron J.M."/>
            <person name="Costello J.C."/>
            <person name="Coyne J.A."/>
            <person name="Daub J."/>
            <person name="David R.G."/>
            <person name="Delcher A.L."/>
            <person name="Delehaunty K."/>
            <person name="Do C.B."/>
            <person name="Ebling H."/>
            <person name="Edwards K."/>
            <person name="Eickbush T."/>
            <person name="Evans J.D."/>
            <person name="Filipski A."/>
            <person name="Findeiss S."/>
            <person name="Freyhult E."/>
            <person name="Fulton L."/>
            <person name="Fulton R."/>
            <person name="Garcia A.C."/>
            <person name="Gardiner A."/>
            <person name="Garfield D.A."/>
            <person name="Garvin B.E."/>
            <person name="Gibson G."/>
            <person name="Gilbert D."/>
            <person name="Gnerre S."/>
            <person name="Godfrey J."/>
            <person name="Good R."/>
            <person name="Gotea V."/>
            <person name="Gravely B."/>
            <person name="Greenberg A.J."/>
            <person name="Griffiths-Jones S."/>
            <person name="Gross S."/>
            <person name="Guigo R."/>
            <person name="Gustafson E.A."/>
            <person name="Haerty W."/>
            <person name="Hahn M.W."/>
            <person name="Halligan D.L."/>
            <person name="Halpern A.L."/>
            <person name="Halter G.M."/>
            <person name="Han M.V."/>
            <person name="Heger A."/>
            <person name="Hillier L."/>
            <person name="Hinrichs A.S."/>
            <person name="Holmes I."/>
            <person name="Hoskins R.A."/>
            <person name="Hubisz M.J."/>
            <person name="Hultmark D."/>
            <person name="Huntley M.A."/>
            <person name="Jaffe D.B."/>
            <person name="Jagadeeshan S."/>
            <person name="Jeck W.R."/>
            <person name="Johnson J."/>
            <person name="Jones C.D."/>
            <person name="Jordan W.C."/>
            <person name="Karpen G.H."/>
            <person name="Kataoka E."/>
            <person name="Keightley P.D."/>
            <person name="Kheradpour P."/>
            <person name="Kirkness E.F."/>
            <person name="Koerich L.B."/>
            <person name="Kristiansen K."/>
            <person name="Kudrna D."/>
            <person name="Kulathinal R.J."/>
            <person name="Kumar S."/>
            <person name="Kwok R."/>
            <person name="Lander E."/>
            <person name="Langley C.H."/>
            <person name="Lapoint R."/>
            <person name="Lazzaro B.P."/>
            <person name="Lee S.J."/>
            <person name="Levesque L."/>
            <person name="Li R."/>
            <person name="Lin C.F."/>
            <person name="Lin M.F."/>
            <person name="Lindblad-Toh K."/>
            <person name="Llopart A."/>
            <person name="Long M."/>
            <person name="Low L."/>
            <person name="Lozovsky E."/>
            <person name="Lu J."/>
            <person name="Luo M."/>
            <person name="Machado C.A."/>
            <person name="Makalowski W."/>
            <person name="Marzo M."/>
            <person name="Matsuda M."/>
            <person name="Matzkin L."/>
            <person name="McAllister B."/>
            <person name="McBride C.S."/>
            <person name="McKernan B."/>
            <person name="McKernan K."/>
            <person name="Mendez-Lago M."/>
            <person name="Minx P."/>
            <person name="Mollenhauer M.U."/>
            <person name="Montooth K."/>
            <person name="Mount S.M."/>
            <person name="Mu X."/>
            <person name="Myers E."/>
            <person name="Negre B."/>
            <person name="Newfeld S."/>
            <person name="Nielsen R."/>
            <person name="Noor M.A."/>
            <person name="O'Grady P."/>
            <person name="Pachter L."/>
            <person name="Papaceit M."/>
            <person name="Parisi M.J."/>
            <person name="Parisi M."/>
            <person name="Parts L."/>
            <person name="Pedersen J.S."/>
            <person name="Pesole G."/>
            <person name="Phillippy A.M."/>
            <person name="Ponting C.P."/>
            <person name="Pop M."/>
            <person name="Porcelli D."/>
            <person name="Powell J.R."/>
            <person name="Prohaska S."/>
            <person name="Pruitt K."/>
            <person name="Puig M."/>
            <person name="Quesneville H."/>
            <person name="Ram K.R."/>
            <person name="Rand D."/>
            <person name="Rasmussen M.D."/>
            <person name="Reed L.K."/>
            <person name="Reenan R."/>
            <person name="Reily A."/>
            <person name="Remington K.A."/>
            <person name="Rieger T.T."/>
            <person name="Ritchie M.G."/>
            <person name="Robin C."/>
            <person name="Rogers Y.H."/>
            <person name="Rohde C."/>
            <person name="Rozas J."/>
            <person name="Rubenfield M.J."/>
            <person name="Ruiz A."/>
            <person name="Russo S."/>
            <person name="Salzberg S.L."/>
            <person name="Sanchez-Gracia A."/>
            <person name="Saranga D.J."/>
            <person name="Sato H."/>
            <person name="Schaeffer S.W."/>
            <person name="Schatz M.C."/>
            <person name="Schlenke T."/>
            <person name="Schwartz R."/>
            <person name="Segarra C."/>
            <person name="Singh R.S."/>
            <person name="Sirot L."/>
            <person name="Sirota M."/>
            <person name="Sisneros N.B."/>
            <person name="Smith C.D."/>
            <person name="Smith T.F."/>
            <person name="Spieth J."/>
            <person name="Stage D.E."/>
            <person name="Stark A."/>
            <person name="Stephan W."/>
            <person name="Strausberg R.L."/>
            <person name="Strempel S."/>
            <person name="Sturgill D."/>
            <person name="Sutton G."/>
            <person name="Sutton G.G."/>
            <person name="Tao W."/>
            <person name="Teichmann S."/>
            <person name="Tobari Y.N."/>
            <person name="Tomimura Y."/>
            <person name="Tsolas J.M."/>
            <person name="Valente V.L."/>
            <person name="Venter E."/>
            <person name="Venter J.C."/>
            <person name="Vicario S."/>
            <person name="Vieira F.G."/>
            <person name="Vilella A.J."/>
            <person name="Villasante A."/>
            <person name="Walenz B."/>
            <person name="Wang J."/>
            <person name="Wasserman M."/>
            <person name="Watts T."/>
            <person name="Wilson D."/>
            <person name="Wilson R.K."/>
            <person name="Wing R.A."/>
            <person name="Wolfner M.F."/>
            <person name="Wong A."/>
            <person name="Wong G.K."/>
            <person name="Wu C.I."/>
            <person name="Wu G."/>
            <person name="Yamamoto D."/>
            <person name="Yang H.P."/>
            <person name="Yang S.P."/>
            <person name="Yorke J.A."/>
            <person name="Yoshida K."/>
            <person name="Zdobnov E."/>
            <person name="Zhang P."/>
            <person name="Zhang Y."/>
            <person name="Zimin A.V."/>
            <person name="Baldwin J."/>
            <person name="Abdouelleil A."/>
            <person name="Abdulkadir J."/>
            <person name="Abebe A."/>
            <person name="Abera B."/>
            <person name="Abreu J."/>
            <person name="Acer S.C."/>
            <person name="Aftuck L."/>
            <person name="Alexander A."/>
            <person name="An P."/>
            <person name="Anderson E."/>
            <person name="Anderson S."/>
            <person name="Arachi H."/>
            <person name="Azer M."/>
            <person name="Bachantsang P."/>
            <person name="Barry A."/>
            <person name="Bayul T."/>
            <person name="Berlin A."/>
            <person name="Bessette D."/>
            <person name="Bloom T."/>
            <person name="Blye J."/>
            <person name="Boguslavskiy L."/>
            <person name="Bonnet C."/>
            <person name="Boukhgalter B."/>
            <person name="Bourzgui I."/>
            <person name="Brown A."/>
            <person name="Cahill P."/>
            <person name="Channer S."/>
            <person name="Cheshatsang Y."/>
            <person name="Chuda L."/>
            <person name="Citroen M."/>
            <person name="Collymore A."/>
            <person name="Cooke P."/>
            <person name="Costello M."/>
            <person name="D'Aco K."/>
            <person name="Daza R."/>
            <person name="De Haan G."/>
            <person name="DeGray S."/>
            <person name="DeMaso C."/>
            <person name="Dhargay N."/>
            <person name="Dooley K."/>
            <person name="Dooley E."/>
            <person name="Doricent M."/>
            <person name="Dorje P."/>
            <person name="Dorjee K."/>
            <person name="Dupes A."/>
            <person name="Elong R."/>
            <person name="Falk J."/>
            <person name="Farina A."/>
            <person name="Faro S."/>
            <person name="Ferguson D."/>
            <person name="Fisher S."/>
            <person name="Foley C.D."/>
            <person name="Franke A."/>
            <person name="Friedrich D."/>
            <person name="Gadbois L."/>
            <person name="Gearin G."/>
            <person name="Gearin C.R."/>
            <person name="Giannoukos G."/>
            <person name="Goode T."/>
            <person name="Graham J."/>
            <person name="Grandbois E."/>
            <person name="Grewal S."/>
            <person name="Gyaltsen K."/>
            <person name="Hafez N."/>
            <person name="Hagos B."/>
            <person name="Hall J."/>
            <person name="Henson C."/>
            <person name="Hollinger A."/>
            <person name="Honan T."/>
            <person name="Huard M.D."/>
            <person name="Hughes L."/>
            <person name="Hurhula B."/>
            <person name="Husby M.E."/>
            <person name="Kamat A."/>
            <person name="Kanga B."/>
            <person name="Kashin S."/>
            <person name="Khazanovich D."/>
            <person name="Kisner P."/>
            <person name="Lance K."/>
            <person name="Lara M."/>
            <person name="Lee W."/>
            <person name="Lennon N."/>
            <person name="Letendre F."/>
            <person name="LeVine R."/>
            <person name="Lipovsky A."/>
            <person name="Liu X."/>
            <person name="Liu J."/>
            <person name="Liu S."/>
            <person name="Lokyitsang T."/>
            <person name="Lokyitsang Y."/>
            <person name="Lubonja R."/>
            <person name="Lui A."/>
            <person name="MacDonald P."/>
            <person name="Magnisalis V."/>
            <person name="Maru K."/>
            <person name="Matthews C."/>
            <person name="McCusker W."/>
            <person name="McDonough S."/>
            <person name="Mehta T."/>
            <person name="Meldrim J."/>
            <person name="Meneus L."/>
            <person name="Mihai O."/>
            <person name="Mihalev A."/>
            <person name="Mihova T."/>
            <person name="Mittelman R."/>
            <person name="Mlenga V."/>
            <person name="Montmayeur A."/>
            <person name="Mulrain L."/>
            <person name="Navidi A."/>
            <person name="Naylor J."/>
            <person name="Negash T."/>
            <person name="Nguyen T."/>
            <person name="Nguyen N."/>
            <person name="Nicol R."/>
            <person name="Norbu C."/>
            <person name="Norbu N."/>
            <person name="Novod N."/>
            <person name="O'Neill B."/>
            <person name="Osman S."/>
            <person name="Markiewicz E."/>
            <person name="Oyono O.L."/>
            <person name="Patti C."/>
            <person name="Phunkhang P."/>
            <person name="Pierre F."/>
            <person name="Priest M."/>
            <person name="Raghuraman S."/>
            <person name="Rege F."/>
            <person name="Reyes R."/>
            <person name="Rise C."/>
            <person name="Rogov P."/>
            <person name="Ross K."/>
            <person name="Ryan E."/>
            <person name="Settipalli S."/>
            <person name="Shea T."/>
            <person name="Sherpa N."/>
            <person name="Shi L."/>
            <person name="Shih D."/>
            <person name="Sparrow T."/>
            <person name="Spaulding J."/>
            <person name="Stalker J."/>
            <person name="Stange-Thomann N."/>
            <person name="Stavropoulos S."/>
            <person name="Stone C."/>
            <person name="Strader C."/>
            <person name="Tesfaye S."/>
            <person name="Thomson T."/>
            <person name="Thoulutsang Y."/>
            <person name="Thoulutsang D."/>
            <person name="Topham K."/>
            <person name="Topping I."/>
            <person name="Tsamla T."/>
            <person name="Vassiliev H."/>
            <person name="Vo A."/>
            <person name="Wangchuk T."/>
            <person name="Wangdi T."/>
            <person name="Weiand M."/>
            <person name="Wilkinson J."/>
            <person name="Wilson A."/>
            <person name="Yadav S."/>
            <person name="Young G."/>
            <person name="Yu Q."/>
            <person name="Zembek L."/>
            <person name="Zhong D."/>
            <person name="Zimmer A."/>
            <person name="Zwirko Z."/>
            <person name="Jaffe D.B."/>
            <person name="Alvarez P."/>
            <person name="Brockman W."/>
            <person name="Butler J."/>
            <person name="Chin C."/>
            <person name="Gnerre S."/>
            <person name="Grabherr M."/>
            <person name="Kleber M."/>
            <person name="Mauceli E."/>
            <person name="MacCallum I."/>
        </authorList>
    </citation>
    <scope>NUCLEOTIDE SEQUENCE [LARGE SCALE GENOMIC DNA]</scope>
    <source>
        <strain evidence="3">Tucson 15010-1051.87</strain>
    </source>
</reference>
<dbReference type="eggNOG" id="ENOG502S63Y">
    <property type="taxonomic scope" value="Eukaryota"/>
</dbReference>
<dbReference type="InParanoid" id="B4M5G9"/>
<dbReference type="Pfam" id="PF16029">
    <property type="entry name" value="DUF4787"/>
    <property type="match status" value="1"/>
</dbReference>
<dbReference type="KEGG" id="dvi:6632945"/>
<proteinExistence type="predicted"/>
<evidence type="ECO:0000256" key="1">
    <source>
        <dbReference type="SAM" id="SignalP"/>
    </source>
</evidence>
<name>B4M5G9_DROVI</name>
<dbReference type="EMBL" id="CH940652">
    <property type="protein sequence ID" value="EDW59880.1"/>
    <property type="molecule type" value="Genomic_DNA"/>
</dbReference>
<dbReference type="AlphaFoldDB" id="B4M5G9"/>
<dbReference type="HOGENOM" id="CLU_165696_0_0_1"/>
<protein>
    <submittedName>
        <fullName evidence="2">Uncharacterized protein, isoform A</fullName>
    </submittedName>
</protein>
<accession>B4M5G9</accession>
<dbReference type="OMA" id="CIRECVS"/>
<gene>
    <name evidence="2" type="primary">Dvir\GJ11114</name>
    <name evidence="2" type="ORF">Dvir_GJ11114</name>
</gene>
<sequence length="118" mass="13429">MSRLSDILGIIVIIQIALCGSENFRNNKPLSRAATFHFPEYAYKETSKNEITYHDYELACGQNSLCVNANLAMVSKLNCLRQCISQSCYQDIYAFDELEEGEIDVRTNSFKGCVIQRM</sequence>